<dbReference type="InterPro" id="IPR037185">
    <property type="entry name" value="EmrE-like"/>
</dbReference>
<dbReference type="InterPro" id="IPR050638">
    <property type="entry name" value="AA-Vitamin_Transporters"/>
</dbReference>
<feature type="transmembrane region" description="Helical" evidence="5">
    <location>
        <begin position="250"/>
        <end position="270"/>
    </location>
</feature>
<proteinExistence type="predicted"/>
<feature type="transmembrane region" description="Helical" evidence="5">
    <location>
        <begin position="103"/>
        <end position="121"/>
    </location>
</feature>
<dbReference type="EMBL" id="AWWI01000121">
    <property type="protein sequence ID" value="PIL18758.1"/>
    <property type="molecule type" value="Genomic_DNA"/>
</dbReference>
<dbReference type="SUPFAM" id="SSF103481">
    <property type="entry name" value="Multidrug resistance efflux transporter EmrE"/>
    <property type="match status" value="2"/>
</dbReference>
<feature type="transmembrane region" description="Helical" evidence="5">
    <location>
        <begin position="276"/>
        <end position="297"/>
    </location>
</feature>
<evidence type="ECO:0000313" key="7">
    <source>
        <dbReference type="EMBL" id="PIL18758.1"/>
    </source>
</evidence>
<dbReference type="PANTHER" id="PTHR32322">
    <property type="entry name" value="INNER MEMBRANE TRANSPORTER"/>
    <property type="match status" value="1"/>
</dbReference>
<organism evidence="7 8">
    <name type="scientific">Puniceibacterium antarcticum</name>
    <dbReference type="NCBI Taxonomy" id="1206336"/>
    <lineage>
        <taxon>Bacteria</taxon>
        <taxon>Pseudomonadati</taxon>
        <taxon>Pseudomonadota</taxon>
        <taxon>Alphaproteobacteria</taxon>
        <taxon>Rhodobacterales</taxon>
        <taxon>Paracoccaceae</taxon>
        <taxon>Puniceibacterium</taxon>
    </lineage>
</organism>
<evidence type="ECO:0000259" key="6">
    <source>
        <dbReference type="Pfam" id="PF00892"/>
    </source>
</evidence>
<keyword evidence="4 5" id="KW-0472">Membrane</keyword>
<feature type="transmembrane region" description="Helical" evidence="5">
    <location>
        <begin position="154"/>
        <end position="175"/>
    </location>
</feature>
<dbReference type="InterPro" id="IPR000620">
    <property type="entry name" value="EamA_dom"/>
</dbReference>
<accession>A0A2G8RCD2</accession>
<dbReference type="PANTHER" id="PTHR32322:SF9">
    <property type="entry name" value="AMINO-ACID METABOLITE EFFLUX PUMP-RELATED"/>
    <property type="match status" value="1"/>
</dbReference>
<evidence type="ECO:0000256" key="2">
    <source>
        <dbReference type="ARBA" id="ARBA00022692"/>
    </source>
</evidence>
<protein>
    <recommendedName>
        <fullName evidence="6">EamA domain-containing protein</fullName>
    </recommendedName>
</protein>
<dbReference type="AlphaFoldDB" id="A0A2G8RCD2"/>
<keyword evidence="8" id="KW-1185">Reference proteome</keyword>
<feature type="transmembrane region" description="Helical" evidence="5">
    <location>
        <begin position="12"/>
        <end position="33"/>
    </location>
</feature>
<comment type="subcellular location">
    <subcellularLocation>
        <location evidence="1">Membrane</location>
        <topology evidence="1">Multi-pass membrane protein</topology>
    </subcellularLocation>
</comment>
<feature type="domain" description="EamA" evidence="6">
    <location>
        <begin position="159"/>
        <end position="291"/>
    </location>
</feature>
<comment type="caution">
    <text evidence="7">The sequence shown here is derived from an EMBL/GenBank/DDBJ whole genome shotgun (WGS) entry which is preliminary data.</text>
</comment>
<evidence type="ECO:0000256" key="1">
    <source>
        <dbReference type="ARBA" id="ARBA00004141"/>
    </source>
</evidence>
<evidence type="ECO:0000256" key="4">
    <source>
        <dbReference type="ARBA" id="ARBA00023136"/>
    </source>
</evidence>
<feature type="transmembrane region" description="Helical" evidence="5">
    <location>
        <begin position="187"/>
        <end position="206"/>
    </location>
</feature>
<dbReference type="GO" id="GO:0016020">
    <property type="term" value="C:membrane"/>
    <property type="evidence" value="ECO:0007669"/>
    <property type="project" value="UniProtKB-SubCell"/>
</dbReference>
<sequence>MTQQTSLSGRAWGELALLALIWGGSFLSIRTALDEIGPFTSVLHRTFWAMLVLWVVIALRRMPLPRDPRIWGAFAVMGLLNNVIPFSLMAWGQLHIPTGLTSIFNAATAIFGVLVAALVFADERLSARKALGVVLGFAGVAIAIGPGALTSLDITSLAQLAVLAGTLSYACAGAWARSTLRGVPPQLAAAGMLTASTLIMAPLTLWAEGVPSLTLHPVTWAAIAYYAGIATALAYLLYYRVLAMAGSGNLMLVTLLIPPVAITLGALVRGEALSHNAYGGFALLVLGLVVIDGRIWARLRGV</sequence>
<dbReference type="OrthoDB" id="9810556at2"/>
<evidence type="ECO:0000256" key="5">
    <source>
        <dbReference type="SAM" id="Phobius"/>
    </source>
</evidence>
<feature type="domain" description="EamA" evidence="6">
    <location>
        <begin position="16"/>
        <end position="143"/>
    </location>
</feature>
<dbReference type="Pfam" id="PF00892">
    <property type="entry name" value="EamA"/>
    <property type="match status" value="2"/>
</dbReference>
<evidence type="ECO:0000313" key="8">
    <source>
        <dbReference type="Proteomes" id="UP000231259"/>
    </source>
</evidence>
<reference evidence="7 8" key="1">
    <citation type="submission" date="2013-09" db="EMBL/GenBank/DDBJ databases">
        <title>Genome sequencing of Phaeobacter antarcticus sp. nov. SM1211.</title>
        <authorList>
            <person name="Zhang X.-Y."/>
            <person name="Liu C."/>
            <person name="Chen X.-L."/>
            <person name="Xie B.-B."/>
            <person name="Qin Q.-L."/>
            <person name="Rong J.-C."/>
            <person name="Zhang Y.-Z."/>
        </authorList>
    </citation>
    <scope>NUCLEOTIDE SEQUENCE [LARGE SCALE GENOMIC DNA]</scope>
    <source>
        <strain evidence="7 8">SM1211</strain>
    </source>
</reference>
<dbReference type="Proteomes" id="UP000231259">
    <property type="component" value="Unassembled WGS sequence"/>
</dbReference>
<feature type="transmembrane region" description="Helical" evidence="5">
    <location>
        <begin position="218"/>
        <end position="238"/>
    </location>
</feature>
<feature type="transmembrane region" description="Helical" evidence="5">
    <location>
        <begin position="39"/>
        <end position="59"/>
    </location>
</feature>
<gene>
    <name evidence="7" type="ORF">P775_19510</name>
</gene>
<keyword evidence="2 5" id="KW-0812">Transmembrane</keyword>
<evidence type="ECO:0000256" key="3">
    <source>
        <dbReference type="ARBA" id="ARBA00022989"/>
    </source>
</evidence>
<feature type="transmembrane region" description="Helical" evidence="5">
    <location>
        <begin position="130"/>
        <end position="148"/>
    </location>
</feature>
<keyword evidence="3 5" id="KW-1133">Transmembrane helix</keyword>
<dbReference type="RefSeq" id="WP_099912389.1">
    <property type="nucleotide sequence ID" value="NZ_AWWI01000121.1"/>
</dbReference>
<feature type="transmembrane region" description="Helical" evidence="5">
    <location>
        <begin position="71"/>
        <end position="91"/>
    </location>
</feature>
<name>A0A2G8RCD2_9RHOB</name>